<proteinExistence type="predicted"/>
<evidence type="ECO:0000313" key="3">
    <source>
        <dbReference type="Proteomes" id="UP001473302"/>
    </source>
</evidence>
<feature type="compositionally biased region" description="Basic and acidic residues" evidence="1">
    <location>
        <begin position="418"/>
        <end position="433"/>
    </location>
</feature>
<feature type="compositionally biased region" description="Acidic residues" evidence="1">
    <location>
        <begin position="36"/>
        <end position="50"/>
    </location>
</feature>
<feature type="region of interest" description="Disordered" evidence="1">
    <location>
        <begin position="410"/>
        <end position="433"/>
    </location>
</feature>
<evidence type="ECO:0000256" key="1">
    <source>
        <dbReference type="SAM" id="MobiDB-lite"/>
    </source>
</evidence>
<reference evidence="2 3" key="1">
    <citation type="submission" date="2024-04" db="EMBL/GenBank/DDBJ databases">
        <title>genome sequences of Mucor flavus KT1a and Helicostylum pulchrum KT1b strains isolated from the surface of a dry-aged beef.</title>
        <authorList>
            <person name="Toyotome T."/>
            <person name="Hosono M."/>
            <person name="Torimaru M."/>
            <person name="Fukuda K."/>
            <person name="Mikami N."/>
        </authorList>
    </citation>
    <scope>NUCLEOTIDE SEQUENCE [LARGE SCALE GENOMIC DNA]</scope>
    <source>
        <strain evidence="2 3">KT1a</strain>
    </source>
</reference>
<name>A0ABP9Z9M9_9FUNG</name>
<dbReference type="EMBL" id="BAABUK010000028">
    <property type="protein sequence ID" value="GAA5815769.1"/>
    <property type="molecule type" value="Genomic_DNA"/>
</dbReference>
<keyword evidence="3" id="KW-1185">Reference proteome</keyword>
<feature type="region of interest" description="Disordered" evidence="1">
    <location>
        <begin position="27"/>
        <end position="50"/>
    </location>
</feature>
<accession>A0ABP9Z9M9</accession>
<gene>
    <name evidence="2" type="ORF">MFLAVUS_009284</name>
</gene>
<comment type="caution">
    <text evidence="2">The sequence shown here is derived from an EMBL/GenBank/DDBJ whole genome shotgun (WGS) entry which is preliminary data.</text>
</comment>
<sequence>MTRKRTAITLEEVNVVQADNYARTLLQTTRNRESDDISEDDPFRDESDEECLNRIPSPDDELAALLPRKLSGVISPVRLDHAIKHNTITESDYLLDGINFSDKFYQFKLESISKMEEENEIFFFCNNFNEILSLSHILWLEAETYSDSLIHIFGKDNLKVLSKTLKENFKKSEKLQYDTIAKLYNIFEEHEDDDHNGIDDELFQLEVQLRKNKFVQGLNIIQILRERVASLSTIRMKGEIRENEFRSPEENLSERNARTRNIKRPDFIVSTINCNEFTFTRMIGEVKSGSYDQCSLGVMYDKYKLALFGKDCLDSDTDFVILCQTVGDEVRFYGMTILDEAFYVSIYLKSIRLPLSMRDMKKFVNELNDIFSIRNLVSSICKIETSQKWKRETLQTPLFEDYVPTNVNRRPVKKGKKRQQDEEYANDKIGFKK</sequence>
<dbReference type="Proteomes" id="UP001473302">
    <property type="component" value="Unassembled WGS sequence"/>
</dbReference>
<protein>
    <submittedName>
        <fullName evidence="2">Uncharacterized protein</fullName>
    </submittedName>
</protein>
<organism evidence="2 3">
    <name type="scientific">Mucor flavus</name>
    <dbReference type="NCBI Taxonomy" id="439312"/>
    <lineage>
        <taxon>Eukaryota</taxon>
        <taxon>Fungi</taxon>
        <taxon>Fungi incertae sedis</taxon>
        <taxon>Mucoromycota</taxon>
        <taxon>Mucoromycotina</taxon>
        <taxon>Mucoromycetes</taxon>
        <taxon>Mucorales</taxon>
        <taxon>Mucorineae</taxon>
        <taxon>Mucoraceae</taxon>
        <taxon>Mucor</taxon>
    </lineage>
</organism>
<evidence type="ECO:0000313" key="2">
    <source>
        <dbReference type="EMBL" id="GAA5815769.1"/>
    </source>
</evidence>